<dbReference type="InterPro" id="IPR028098">
    <property type="entry name" value="Glyco_trans_4-like_N"/>
</dbReference>
<feature type="domain" description="Glycosyltransferase subfamily 4-like N-terminal" evidence="2">
    <location>
        <begin position="18"/>
        <end position="145"/>
    </location>
</feature>
<dbReference type="KEGG" id="sat:SYN_00818"/>
<gene>
    <name evidence="3" type="ORF">SYN_00818</name>
</gene>
<organism evidence="3 4">
    <name type="scientific">Syntrophus aciditrophicus (strain SB)</name>
    <dbReference type="NCBI Taxonomy" id="56780"/>
    <lineage>
        <taxon>Bacteria</taxon>
        <taxon>Pseudomonadati</taxon>
        <taxon>Thermodesulfobacteriota</taxon>
        <taxon>Syntrophia</taxon>
        <taxon>Syntrophales</taxon>
        <taxon>Syntrophaceae</taxon>
        <taxon>Syntrophus</taxon>
    </lineage>
</organism>
<proteinExistence type="predicted"/>
<dbReference type="Proteomes" id="UP000001933">
    <property type="component" value="Chromosome"/>
</dbReference>
<dbReference type="InterPro" id="IPR050194">
    <property type="entry name" value="Glycosyltransferase_grp1"/>
</dbReference>
<dbReference type="OrthoDB" id="9802525at2"/>
<evidence type="ECO:0000313" key="4">
    <source>
        <dbReference type="Proteomes" id="UP000001933"/>
    </source>
</evidence>
<evidence type="ECO:0000259" key="2">
    <source>
        <dbReference type="Pfam" id="PF13439"/>
    </source>
</evidence>
<accession>Q2LVP7</accession>
<dbReference type="EMBL" id="CP000252">
    <property type="protein sequence ID" value="ABC78153.1"/>
    <property type="molecule type" value="Genomic_DNA"/>
</dbReference>
<dbReference type="PANTHER" id="PTHR45947">
    <property type="entry name" value="SULFOQUINOVOSYL TRANSFERASE SQD2"/>
    <property type="match status" value="1"/>
</dbReference>
<name>Q2LVP7_SYNAS</name>
<dbReference type="eggNOG" id="COG0438">
    <property type="taxonomic scope" value="Bacteria"/>
</dbReference>
<dbReference type="EC" id="2.4.1.56" evidence="3"/>
<keyword evidence="4" id="KW-1185">Reference proteome</keyword>
<dbReference type="CDD" id="cd03801">
    <property type="entry name" value="GT4_PimA-like"/>
    <property type="match status" value="1"/>
</dbReference>
<keyword evidence="3" id="KW-0808">Transferase</keyword>
<sequence>MILSPMPTGNGAFVLHKIIEAGIKGYRVLPYSPYREFFPASLPFLLCGQKPSLIHTTADYGICFHRRGIPLVLTLHGFFLDSMIQRYSTFIQRIHYKTDLRWFTLASLKTADVVTSVSRFIAETAQQELGLSRKIRVIYNGIDTTAFFSSKNKTNGKFLRVLYAGNLRRRKGAFLIPVIAQHLNPGITIEYTRGLRVISSLPSAPNLIDIGNIPKKDMPELYRQYDLFLFPSVREGFGLVIAEAMACGLPVVATNASAIPELVIHGKGGFLCEIGNATDFAEKINLLAEAPDLRREMGEFNRARVEKYFTQERMIREYSELFEKTLDHAVED</sequence>
<dbReference type="AlphaFoldDB" id="Q2LVP7"/>
<dbReference type="CAZy" id="GT4">
    <property type="family name" value="Glycosyltransferase Family 4"/>
</dbReference>
<dbReference type="SUPFAM" id="SSF53756">
    <property type="entry name" value="UDP-Glycosyltransferase/glycogen phosphorylase"/>
    <property type="match status" value="1"/>
</dbReference>
<dbReference type="InParanoid" id="Q2LVP7"/>
<dbReference type="InterPro" id="IPR001296">
    <property type="entry name" value="Glyco_trans_1"/>
</dbReference>
<keyword evidence="3" id="KW-0328">Glycosyltransferase</keyword>
<protein>
    <submittedName>
        <fullName evidence="3">Lipopolysaccharide 1,2-N-acetylglucosaminetransferase</fullName>
        <ecNumber evidence="3">2.4.1.56</ecNumber>
    </submittedName>
</protein>
<evidence type="ECO:0000313" key="3">
    <source>
        <dbReference type="EMBL" id="ABC78153.1"/>
    </source>
</evidence>
<dbReference type="PANTHER" id="PTHR45947:SF3">
    <property type="entry name" value="SULFOQUINOVOSYL TRANSFERASE SQD2"/>
    <property type="match status" value="1"/>
</dbReference>
<dbReference type="FunCoup" id="Q2LVP7">
    <property type="interactions" value="244"/>
</dbReference>
<evidence type="ECO:0000259" key="1">
    <source>
        <dbReference type="Pfam" id="PF00534"/>
    </source>
</evidence>
<dbReference type="HOGENOM" id="CLU_009583_2_5_7"/>
<dbReference type="Gene3D" id="3.40.50.2000">
    <property type="entry name" value="Glycogen Phosphorylase B"/>
    <property type="match status" value="2"/>
</dbReference>
<dbReference type="GO" id="GO:0008917">
    <property type="term" value="F:lipopolysaccharide N-acetylglucosaminyltransferase activity"/>
    <property type="evidence" value="ECO:0007669"/>
    <property type="project" value="UniProtKB-EC"/>
</dbReference>
<dbReference type="Pfam" id="PF00534">
    <property type="entry name" value="Glycos_transf_1"/>
    <property type="match status" value="1"/>
</dbReference>
<dbReference type="STRING" id="56780.SYN_00818"/>
<feature type="domain" description="Glycosyl transferase family 1" evidence="1">
    <location>
        <begin position="207"/>
        <end position="303"/>
    </location>
</feature>
<dbReference type="Pfam" id="PF13439">
    <property type="entry name" value="Glyco_transf_4"/>
    <property type="match status" value="1"/>
</dbReference>
<reference evidence="3 4" key="1">
    <citation type="journal article" date="2007" name="Proc. Natl. Acad. Sci. U.S.A.">
        <title>The genome of Syntrophus aciditrophicus: life at the thermodynamic limit of microbial growth.</title>
        <authorList>
            <person name="McInerney M.J."/>
            <person name="Rohlin L."/>
            <person name="Mouttaki H."/>
            <person name="Kim U."/>
            <person name="Krupp R.S."/>
            <person name="Rios-Hernandez L."/>
            <person name="Sieber J."/>
            <person name="Struchtemeyer C.G."/>
            <person name="Bhattacharyya A."/>
            <person name="Campbell J.W."/>
            <person name="Gunsalus R.P."/>
        </authorList>
    </citation>
    <scope>NUCLEOTIDE SEQUENCE [LARGE SCALE GENOMIC DNA]</scope>
    <source>
        <strain evidence="3 4">SB</strain>
    </source>
</reference>